<dbReference type="PANTHER" id="PTHR43792:SF13">
    <property type="entry name" value="ACETYLTRANSFERASE"/>
    <property type="match status" value="1"/>
</dbReference>
<dbReference type="GO" id="GO:0016747">
    <property type="term" value="F:acyltransferase activity, transferring groups other than amino-acyl groups"/>
    <property type="evidence" value="ECO:0007669"/>
    <property type="project" value="InterPro"/>
</dbReference>
<dbReference type="Pfam" id="PF13302">
    <property type="entry name" value="Acetyltransf_3"/>
    <property type="match status" value="1"/>
</dbReference>
<dbReference type="SUPFAM" id="SSF55729">
    <property type="entry name" value="Acyl-CoA N-acyltransferases (Nat)"/>
    <property type="match status" value="1"/>
</dbReference>
<protein>
    <submittedName>
        <fullName evidence="2">N-acetyltransferase</fullName>
    </submittedName>
</protein>
<dbReference type="InterPro" id="IPR016181">
    <property type="entry name" value="Acyl_CoA_acyltransferase"/>
</dbReference>
<evidence type="ECO:0000313" key="3">
    <source>
        <dbReference type="Proteomes" id="UP000271624"/>
    </source>
</evidence>
<gene>
    <name evidence="2" type="ORF">DSM106972_046760</name>
</gene>
<dbReference type="Proteomes" id="UP000271624">
    <property type="component" value="Unassembled WGS sequence"/>
</dbReference>
<comment type="caution">
    <text evidence="2">The sequence shown here is derived from an EMBL/GenBank/DDBJ whole genome shotgun (WGS) entry which is preliminary data.</text>
</comment>
<evidence type="ECO:0000259" key="1">
    <source>
        <dbReference type="PROSITE" id="PS51186"/>
    </source>
</evidence>
<dbReference type="AlphaFoldDB" id="A0A433VED3"/>
<reference evidence="2" key="1">
    <citation type="submission" date="2018-12" db="EMBL/GenBank/DDBJ databases">
        <authorList>
            <person name="Will S."/>
            <person name="Neumann-Schaal M."/>
            <person name="Henke P."/>
        </authorList>
    </citation>
    <scope>NUCLEOTIDE SEQUENCE</scope>
    <source>
        <strain evidence="2">PCC 7102</strain>
    </source>
</reference>
<keyword evidence="2" id="KW-0808">Transferase</keyword>
<evidence type="ECO:0000313" key="2">
    <source>
        <dbReference type="EMBL" id="RUT04448.1"/>
    </source>
</evidence>
<dbReference type="EMBL" id="RSCL01000011">
    <property type="protein sequence ID" value="RUT04448.1"/>
    <property type="molecule type" value="Genomic_DNA"/>
</dbReference>
<dbReference type="PROSITE" id="PS51186">
    <property type="entry name" value="GNAT"/>
    <property type="match status" value="1"/>
</dbReference>
<accession>A0A433VED3</accession>
<proteinExistence type="predicted"/>
<dbReference type="RefSeq" id="WP_127083036.1">
    <property type="nucleotide sequence ID" value="NZ_RSCL01000011.1"/>
</dbReference>
<keyword evidence="3" id="KW-1185">Reference proteome</keyword>
<organism evidence="2 3">
    <name type="scientific">Dulcicalothrix desertica PCC 7102</name>
    <dbReference type="NCBI Taxonomy" id="232991"/>
    <lineage>
        <taxon>Bacteria</taxon>
        <taxon>Bacillati</taxon>
        <taxon>Cyanobacteriota</taxon>
        <taxon>Cyanophyceae</taxon>
        <taxon>Nostocales</taxon>
        <taxon>Calotrichaceae</taxon>
        <taxon>Dulcicalothrix</taxon>
    </lineage>
</organism>
<feature type="domain" description="N-acetyltransferase" evidence="1">
    <location>
        <begin position="19"/>
        <end position="178"/>
    </location>
</feature>
<dbReference type="InterPro" id="IPR000182">
    <property type="entry name" value="GNAT_dom"/>
</dbReference>
<sequence length="182" mass="20523">MEQILYIDTQRLELLPCSLEVAQATLAKDKPLLEKLLTAYIPDDWYNTEVQAFLPKYIELLKSDPSQLGYGVWLIIRTDDSTLVGDLGFEGKSDDETLEIGYEILAAYRNEGYATEAVEALIDFAFTQLAAKKIIAHTPIDNVASIRVLEKLGMQNVEKMKGTDTLGLEVYKWELTLESRNS</sequence>
<dbReference type="Gene3D" id="3.40.630.30">
    <property type="match status" value="1"/>
</dbReference>
<reference evidence="2" key="2">
    <citation type="journal article" date="2019" name="Genome Biol. Evol.">
        <title>Day and night: Metabolic profiles and evolutionary relationships of six axenic non-marine cyanobacteria.</title>
        <authorList>
            <person name="Will S.E."/>
            <person name="Henke P."/>
            <person name="Boedeker C."/>
            <person name="Huang S."/>
            <person name="Brinkmann H."/>
            <person name="Rohde M."/>
            <person name="Jarek M."/>
            <person name="Friedl T."/>
            <person name="Seufert S."/>
            <person name="Schumacher M."/>
            <person name="Overmann J."/>
            <person name="Neumann-Schaal M."/>
            <person name="Petersen J."/>
        </authorList>
    </citation>
    <scope>NUCLEOTIDE SEQUENCE [LARGE SCALE GENOMIC DNA]</scope>
    <source>
        <strain evidence="2">PCC 7102</strain>
    </source>
</reference>
<name>A0A433VED3_9CYAN</name>
<dbReference type="InterPro" id="IPR051531">
    <property type="entry name" value="N-acetyltransferase"/>
</dbReference>
<dbReference type="PANTHER" id="PTHR43792">
    <property type="entry name" value="GNAT FAMILY, PUTATIVE (AFU_ORTHOLOGUE AFUA_3G00765)-RELATED-RELATED"/>
    <property type="match status" value="1"/>
</dbReference>
<dbReference type="OrthoDB" id="452315at2"/>